<dbReference type="RefSeq" id="WP_009416954.1">
    <property type="nucleotide sequence ID" value="NZ_JAGDYP010000003.1"/>
</dbReference>
<dbReference type="Pfam" id="PF22028">
    <property type="entry name" value="DUF6934"/>
    <property type="match status" value="1"/>
</dbReference>
<reference evidence="1 2" key="1">
    <citation type="submission" date="2021-03" db="EMBL/GenBank/DDBJ databases">
        <title>Isolation and description of Capnocytophaga bilenii sp. nov., a novel Capnocytophaga species, isolated from a gingivitis subject.</title>
        <authorList>
            <person name="Antezack A."/>
            <person name="Monnet-Corti V."/>
            <person name="La Scola B."/>
        </authorList>
    </citation>
    <scope>NUCLEOTIDE SEQUENCE [LARGE SCALE GENOMIC DNA]</scope>
    <source>
        <strain evidence="1 2">Marseille-Q4570</strain>
    </source>
</reference>
<protein>
    <submittedName>
        <fullName evidence="1">Uncharacterized protein</fullName>
    </submittedName>
</protein>
<name>A0ABS3PX62_9FLAO</name>
<accession>A0ABS3PX62</accession>
<keyword evidence="2" id="KW-1185">Reference proteome</keyword>
<organism evidence="1 2">
    <name type="scientific">Capnocytophaga bilenii</name>
    <dbReference type="NCBI Taxonomy" id="2819369"/>
    <lineage>
        <taxon>Bacteria</taxon>
        <taxon>Pseudomonadati</taxon>
        <taxon>Bacteroidota</taxon>
        <taxon>Flavobacteriia</taxon>
        <taxon>Flavobacteriales</taxon>
        <taxon>Flavobacteriaceae</taxon>
        <taxon>Capnocytophaga</taxon>
    </lineage>
</organism>
<dbReference type="InterPro" id="IPR053865">
    <property type="entry name" value="DUF6934"/>
</dbReference>
<gene>
    <name evidence="1" type="ORF">J4N46_05780</name>
</gene>
<dbReference type="EMBL" id="JAGDYP010000003">
    <property type="protein sequence ID" value="MBO1883934.1"/>
    <property type="molecule type" value="Genomic_DNA"/>
</dbReference>
<comment type="caution">
    <text evidence="1">The sequence shown here is derived from an EMBL/GenBank/DDBJ whole genome shotgun (WGS) entry which is preliminary data.</text>
</comment>
<proteinExistence type="predicted"/>
<dbReference type="Proteomes" id="UP000681610">
    <property type="component" value="Unassembled WGS sequence"/>
</dbReference>
<evidence type="ECO:0000313" key="2">
    <source>
        <dbReference type="Proteomes" id="UP000681610"/>
    </source>
</evidence>
<sequence>MELPRYEILPNKEVNSFTFISEGKKGKIQKGIFYEQTTIKGVFNLVLGDRDPLTGKLDDKVVTDNGDTEKVLATVAATVYSFTDSNPTAYIFARGSTHSRNRLYRRGITKYLSQALEDFIIYGMLPNEEFEIFTPTTDYIGFLIQRKMK</sequence>
<evidence type="ECO:0000313" key="1">
    <source>
        <dbReference type="EMBL" id="MBO1883934.1"/>
    </source>
</evidence>